<dbReference type="EnsemblMetazoa" id="GBRI039989-RA">
    <property type="protein sequence ID" value="GBRI039989-PA"/>
    <property type="gene ID" value="GBRI039989"/>
</dbReference>
<reference evidence="2" key="2">
    <citation type="submission" date="2020-05" db="UniProtKB">
        <authorList>
            <consortium name="EnsemblMetazoa"/>
        </authorList>
    </citation>
    <scope>IDENTIFICATION</scope>
    <source>
        <strain evidence="2">IAEA</strain>
    </source>
</reference>
<evidence type="ECO:0000313" key="2">
    <source>
        <dbReference type="EnsemblMetazoa" id="GBRI039989-PA"/>
    </source>
</evidence>
<dbReference type="VEuPathDB" id="VectorBase:GBRI039989"/>
<feature type="compositionally biased region" description="Basic and acidic residues" evidence="1">
    <location>
        <begin position="101"/>
        <end position="111"/>
    </location>
</feature>
<organism evidence="2 3">
    <name type="scientific">Glossina brevipalpis</name>
    <dbReference type="NCBI Taxonomy" id="37001"/>
    <lineage>
        <taxon>Eukaryota</taxon>
        <taxon>Metazoa</taxon>
        <taxon>Ecdysozoa</taxon>
        <taxon>Arthropoda</taxon>
        <taxon>Hexapoda</taxon>
        <taxon>Insecta</taxon>
        <taxon>Pterygota</taxon>
        <taxon>Neoptera</taxon>
        <taxon>Endopterygota</taxon>
        <taxon>Diptera</taxon>
        <taxon>Brachycera</taxon>
        <taxon>Muscomorpha</taxon>
        <taxon>Hippoboscoidea</taxon>
        <taxon>Glossinidae</taxon>
        <taxon>Glossina</taxon>
    </lineage>
</organism>
<sequence>MFCDSDVGLVKESSSCTIRFEEARQTKFESQCLVFYCVEDAGVAFQTSDYHHNGKEDDNNDVDVDDESASQFQSSSQPADDDNNDNDGSNDDDDDNVVMEAAHEALMREEC</sequence>
<reference evidence="3" key="1">
    <citation type="submission" date="2014-03" db="EMBL/GenBank/DDBJ databases">
        <authorList>
            <person name="Aksoy S."/>
            <person name="Warren W."/>
            <person name="Wilson R.K."/>
        </authorList>
    </citation>
    <scope>NUCLEOTIDE SEQUENCE [LARGE SCALE GENOMIC DNA]</scope>
    <source>
        <strain evidence="3">IAEA</strain>
    </source>
</reference>
<dbReference type="AlphaFoldDB" id="A0A1A9X0U9"/>
<feature type="compositionally biased region" description="Acidic residues" evidence="1">
    <location>
        <begin position="79"/>
        <end position="97"/>
    </location>
</feature>
<proteinExistence type="predicted"/>
<accession>A0A1A9X0U9</accession>
<feature type="compositionally biased region" description="Acidic residues" evidence="1">
    <location>
        <begin position="58"/>
        <end position="68"/>
    </location>
</feature>
<keyword evidence="3" id="KW-1185">Reference proteome</keyword>
<feature type="region of interest" description="Disordered" evidence="1">
    <location>
        <begin position="49"/>
        <end position="111"/>
    </location>
</feature>
<protein>
    <submittedName>
        <fullName evidence="2">Uncharacterized protein</fullName>
    </submittedName>
</protein>
<evidence type="ECO:0000256" key="1">
    <source>
        <dbReference type="SAM" id="MobiDB-lite"/>
    </source>
</evidence>
<feature type="compositionally biased region" description="Low complexity" evidence="1">
    <location>
        <begin position="69"/>
        <end position="78"/>
    </location>
</feature>
<dbReference type="Proteomes" id="UP000091820">
    <property type="component" value="Unassembled WGS sequence"/>
</dbReference>
<name>A0A1A9X0U9_9MUSC</name>
<evidence type="ECO:0000313" key="3">
    <source>
        <dbReference type="Proteomes" id="UP000091820"/>
    </source>
</evidence>